<feature type="domain" description="GST C-terminal" evidence="2">
    <location>
        <begin position="104"/>
        <end position="230"/>
    </location>
</feature>
<gene>
    <name evidence="4" type="primary">GstE2</name>
</gene>
<dbReference type="InterPro" id="IPR036249">
    <property type="entry name" value="Thioredoxin-like_sf"/>
</dbReference>
<evidence type="ECO:0000313" key="4">
    <source>
        <dbReference type="RefSeq" id="XP_016941258.3"/>
    </source>
</evidence>
<dbReference type="PANTHER" id="PTHR43969">
    <property type="entry name" value="GLUTATHIONE S TRANSFERASE D10, ISOFORM A-RELATED"/>
    <property type="match status" value="1"/>
</dbReference>
<dbReference type="GeneID" id="108018243"/>
<dbReference type="SUPFAM" id="SSF52833">
    <property type="entry name" value="Thioredoxin-like"/>
    <property type="match status" value="1"/>
</dbReference>
<protein>
    <submittedName>
        <fullName evidence="4">Glutathione S-transferase 1</fullName>
    </submittedName>
</protein>
<accession>A0AB39ZRC3</accession>
<dbReference type="SFLD" id="SFLDG01153">
    <property type="entry name" value="Main.4:_Theta-like"/>
    <property type="match status" value="1"/>
</dbReference>
<evidence type="ECO:0000259" key="2">
    <source>
        <dbReference type="PROSITE" id="PS50405"/>
    </source>
</evidence>
<feature type="domain" description="GST N-terminal" evidence="1">
    <location>
        <begin position="17"/>
        <end position="98"/>
    </location>
</feature>
<dbReference type="GO" id="GO:0004364">
    <property type="term" value="F:glutathione transferase activity"/>
    <property type="evidence" value="ECO:0007669"/>
    <property type="project" value="TreeGrafter"/>
</dbReference>
<dbReference type="SUPFAM" id="SSF47616">
    <property type="entry name" value="GST C-terminal domain-like"/>
    <property type="match status" value="1"/>
</dbReference>
<dbReference type="CDD" id="cd03177">
    <property type="entry name" value="GST_C_Delta_Epsilon"/>
    <property type="match status" value="1"/>
</dbReference>
<dbReference type="Gene3D" id="1.20.1050.10">
    <property type="match status" value="1"/>
</dbReference>
<evidence type="ECO:0000313" key="3">
    <source>
        <dbReference type="Proteomes" id="UP001652628"/>
    </source>
</evidence>
<name>A0AB39ZRC3_DROSZ</name>
<dbReference type="AlphaFoldDB" id="A0AB39ZRC3"/>
<dbReference type="PROSITE" id="PS50405">
    <property type="entry name" value="GST_CTER"/>
    <property type="match status" value="1"/>
</dbReference>
<dbReference type="Pfam" id="PF13410">
    <property type="entry name" value="GST_C_2"/>
    <property type="match status" value="1"/>
</dbReference>
<dbReference type="SFLD" id="SFLDS00019">
    <property type="entry name" value="Glutathione_Transferase_(cytos"/>
    <property type="match status" value="1"/>
</dbReference>
<dbReference type="GO" id="GO:0006749">
    <property type="term" value="P:glutathione metabolic process"/>
    <property type="evidence" value="ECO:0007669"/>
    <property type="project" value="TreeGrafter"/>
</dbReference>
<reference evidence="4" key="1">
    <citation type="submission" date="2025-08" db="UniProtKB">
        <authorList>
            <consortium name="RefSeq"/>
        </authorList>
    </citation>
    <scope>IDENTIFICATION</scope>
</reference>
<organism evidence="3 4">
    <name type="scientific">Drosophila suzukii</name>
    <name type="common">Spotted-wing drosophila fruit fly</name>
    <dbReference type="NCBI Taxonomy" id="28584"/>
    <lineage>
        <taxon>Eukaryota</taxon>
        <taxon>Metazoa</taxon>
        <taxon>Ecdysozoa</taxon>
        <taxon>Arthropoda</taxon>
        <taxon>Hexapoda</taxon>
        <taxon>Insecta</taxon>
        <taxon>Pterygota</taxon>
        <taxon>Neoptera</taxon>
        <taxon>Endopterygota</taxon>
        <taxon>Diptera</taxon>
        <taxon>Brachycera</taxon>
        <taxon>Muscomorpha</taxon>
        <taxon>Ephydroidea</taxon>
        <taxon>Drosophilidae</taxon>
        <taxon>Drosophila</taxon>
        <taxon>Sophophora</taxon>
    </lineage>
</organism>
<dbReference type="Gene3D" id="3.40.30.10">
    <property type="entry name" value="Glutaredoxin"/>
    <property type="match status" value="1"/>
</dbReference>
<dbReference type="SFLD" id="SFLDG00358">
    <property type="entry name" value="Main_(cytGST)"/>
    <property type="match status" value="1"/>
</dbReference>
<dbReference type="Proteomes" id="UP001652628">
    <property type="component" value="Chromosome 2R"/>
</dbReference>
<dbReference type="CDD" id="cd03045">
    <property type="entry name" value="GST_N_Delta_Epsilon"/>
    <property type="match status" value="1"/>
</dbReference>
<dbReference type="InterPro" id="IPR004045">
    <property type="entry name" value="Glutathione_S-Trfase_N"/>
</dbReference>
<dbReference type="Pfam" id="PF13417">
    <property type="entry name" value="GST_N_3"/>
    <property type="match status" value="1"/>
</dbReference>
<sequence length="235" mass="27187">MRFQWNLSLLCDRIMTGILVLYGTDISPPVRACKLTLRALNLDYEYKEMDLLAGEHFHQEFLKKNPQHTVPLLDDNGSLIWDSHAIVCYLVDKYAKSDELYRRDLVKRAQVDQRLFFDASILFMSLRNVSIPYFVHQVYLVPKEKVDNIKDAYGHLETFLGDNPYLNGTTLTLADFCCGATASSLAAVLELDQEKYHKVAAWLKRLSKLPHYEEDNSRGLVKYIELLKPNLKLEQ</sequence>
<dbReference type="InterPro" id="IPR040079">
    <property type="entry name" value="Glutathione_S-Trfase"/>
</dbReference>
<keyword evidence="3" id="KW-1185">Reference proteome</keyword>
<dbReference type="InterPro" id="IPR036282">
    <property type="entry name" value="Glutathione-S-Trfase_C_sf"/>
</dbReference>
<evidence type="ECO:0000259" key="1">
    <source>
        <dbReference type="PROSITE" id="PS50404"/>
    </source>
</evidence>
<dbReference type="PANTHER" id="PTHR43969:SF4">
    <property type="entry name" value="FI01423P-RELATED"/>
    <property type="match status" value="1"/>
</dbReference>
<dbReference type="PROSITE" id="PS50404">
    <property type="entry name" value="GST_NTER"/>
    <property type="match status" value="1"/>
</dbReference>
<dbReference type="InterPro" id="IPR010987">
    <property type="entry name" value="Glutathione-S-Trfase_C-like"/>
</dbReference>
<proteinExistence type="predicted"/>
<dbReference type="RefSeq" id="XP_016941258.3">
    <property type="nucleotide sequence ID" value="XM_017085769.4"/>
</dbReference>